<gene>
    <name evidence="3" type="ORF">SAMN04488692_1258</name>
</gene>
<dbReference type="InterPro" id="IPR008207">
    <property type="entry name" value="Sig_transdc_His_kin_Hpt_dom"/>
</dbReference>
<dbReference type="SUPFAM" id="SSF47226">
    <property type="entry name" value="Histidine-containing phosphotransfer domain, HPT domain"/>
    <property type="match status" value="1"/>
</dbReference>
<dbReference type="GO" id="GO:0000160">
    <property type="term" value="P:phosphorelay signal transduction system"/>
    <property type="evidence" value="ECO:0007669"/>
    <property type="project" value="InterPro"/>
</dbReference>
<dbReference type="STRING" id="321763.SAMN04488692_1258"/>
<feature type="domain" description="HPt" evidence="2">
    <location>
        <begin position="14"/>
        <end position="105"/>
    </location>
</feature>
<evidence type="ECO:0000313" key="4">
    <source>
        <dbReference type="Proteomes" id="UP000199476"/>
    </source>
</evidence>
<keyword evidence="4" id="KW-1185">Reference proteome</keyword>
<dbReference type="AlphaFoldDB" id="A0A1G9S0W5"/>
<dbReference type="Pfam" id="PF01627">
    <property type="entry name" value="Hpt"/>
    <property type="match status" value="1"/>
</dbReference>
<name>A0A1G9S0W5_9FIRM</name>
<evidence type="ECO:0000256" key="1">
    <source>
        <dbReference type="PROSITE-ProRule" id="PRU00110"/>
    </source>
</evidence>
<dbReference type="PROSITE" id="PS50894">
    <property type="entry name" value="HPT"/>
    <property type="match status" value="1"/>
</dbReference>
<organism evidence="3 4">
    <name type="scientific">Halarsenatibacter silvermanii</name>
    <dbReference type="NCBI Taxonomy" id="321763"/>
    <lineage>
        <taxon>Bacteria</taxon>
        <taxon>Bacillati</taxon>
        <taxon>Bacillota</taxon>
        <taxon>Clostridia</taxon>
        <taxon>Halanaerobiales</taxon>
        <taxon>Halarsenatibacteraceae</taxon>
        <taxon>Halarsenatibacter</taxon>
    </lineage>
</organism>
<evidence type="ECO:0000313" key="3">
    <source>
        <dbReference type="EMBL" id="SDM29131.1"/>
    </source>
</evidence>
<dbReference type="InterPro" id="IPR036641">
    <property type="entry name" value="HPT_dom_sf"/>
</dbReference>
<dbReference type="RefSeq" id="WP_089761671.1">
    <property type="nucleotide sequence ID" value="NZ_FNGO01000025.1"/>
</dbReference>
<dbReference type="Gene3D" id="1.20.120.160">
    <property type="entry name" value="HPT domain"/>
    <property type="match status" value="1"/>
</dbReference>
<sequence>MGENEEVEKNIVHVDEDLKELIPMFLENRRQNIEDLQKLLAEKNYEEIEKLGHKIKGSGGGYGFDRVTELGRDIEEAAAAEDHSSLQKSIEELAEYMEGVEIVYE</sequence>
<evidence type="ECO:0000259" key="2">
    <source>
        <dbReference type="PROSITE" id="PS50894"/>
    </source>
</evidence>
<proteinExistence type="predicted"/>
<dbReference type="Proteomes" id="UP000199476">
    <property type="component" value="Unassembled WGS sequence"/>
</dbReference>
<keyword evidence="1" id="KW-0597">Phosphoprotein</keyword>
<dbReference type="OrthoDB" id="9792360at2"/>
<protein>
    <submittedName>
        <fullName evidence="3">HPt (Histidine-containing phosphotransfer) domain-containing protein</fullName>
    </submittedName>
</protein>
<accession>A0A1G9S0W5</accession>
<feature type="modified residue" description="Phosphohistidine" evidence="1">
    <location>
        <position position="53"/>
    </location>
</feature>
<dbReference type="EMBL" id="FNGO01000025">
    <property type="protein sequence ID" value="SDM29131.1"/>
    <property type="molecule type" value="Genomic_DNA"/>
</dbReference>
<reference evidence="3 4" key="1">
    <citation type="submission" date="2016-10" db="EMBL/GenBank/DDBJ databases">
        <authorList>
            <person name="de Groot N.N."/>
        </authorList>
    </citation>
    <scope>NUCLEOTIDE SEQUENCE [LARGE SCALE GENOMIC DNA]</scope>
    <source>
        <strain evidence="3 4">SLAS-1</strain>
    </source>
</reference>